<dbReference type="InterPro" id="IPR043504">
    <property type="entry name" value="Peptidase_S1_PA_chymotrypsin"/>
</dbReference>
<dbReference type="OrthoDB" id="1117006at2"/>
<comment type="caution">
    <text evidence="2">The sequence shown here is derived from an EMBL/GenBank/DDBJ whole genome shotgun (WGS) entry which is preliminary data.</text>
</comment>
<protein>
    <submittedName>
        <fullName evidence="2">Serine protease</fullName>
    </submittedName>
</protein>
<dbReference type="SUPFAM" id="SSF50494">
    <property type="entry name" value="Trypsin-like serine proteases"/>
    <property type="match status" value="1"/>
</dbReference>
<keyword evidence="3" id="KW-1185">Reference proteome</keyword>
<dbReference type="AlphaFoldDB" id="A0A371JLE4"/>
<dbReference type="Pfam" id="PF13365">
    <property type="entry name" value="Trypsin_2"/>
    <property type="match status" value="1"/>
</dbReference>
<feature type="chain" id="PRO_5016910829" evidence="1">
    <location>
        <begin position="25"/>
        <end position="249"/>
    </location>
</feature>
<keyword evidence="1" id="KW-0732">Signal</keyword>
<keyword evidence="2" id="KW-0645">Protease</keyword>
<accession>A0A371JLE4</accession>
<evidence type="ECO:0000313" key="3">
    <source>
        <dbReference type="Proteomes" id="UP000261828"/>
    </source>
</evidence>
<dbReference type="GO" id="GO:0008233">
    <property type="term" value="F:peptidase activity"/>
    <property type="evidence" value="ECO:0007669"/>
    <property type="project" value="UniProtKB-KW"/>
</dbReference>
<reference evidence="2 3" key="1">
    <citation type="submission" date="2018-08" db="EMBL/GenBank/DDBJ databases">
        <title>Muricauda nanhaiensis sp. nov., isolated from seawater of the South China Sea.</title>
        <authorList>
            <person name="Dang Y."/>
        </authorList>
    </citation>
    <scope>NUCLEOTIDE SEQUENCE [LARGE SCALE GENOMIC DNA]</scope>
    <source>
        <strain evidence="2 3">SM1704</strain>
    </source>
</reference>
<dbReference type="InterPro" id="IPR009003">
    <property type="entry name" value="Peptidase_S1_PA"/>
</dbReference>
<sequence length="249" mass="27799">MDSLTKMRILLLCTVLAFACHITAQEVNLEITSDLSSHAQIDSVLVSDVKFKNPKFDNPHAGSGFLLEHKGKLYACTAKHVLFFAKTDSMKTISFDDELKSWEFVSKKNKKNKVLAGKLINEDKQEAIVMPPKGDWLVFEVEGEIRQGIQIYSLREEPLSEGEKVRFLGYPYNTTRPVNVTGSFIGYTKEGNLSLDVPKGNYGGCSGGPVLDTQGRVVGLVSMGYFNQKENKMVFEPASIKYFQTIINN</sequence>
<dbReference type="PROSITE" id="PS51257">
    <property type="entry name" value="PROKAR_LIPOPROTEIN"/>
    <property type="match status" value="1"/>
</dbReference>
<dbReference type="Gene3D" id="2.40.10.10">
    <property type="entry name" value="Trypsin-like serine proteases"/>
    <property type="match status" value="2"/>
</dbReference>
<dbReference type="EMBL" id="QTJX01000007">
    <property type="protein sequence ID" value="RDY57739.1"/>
    <property type="molecule type" value="Genomic_DNA"/>
</dbReference>
<feature type="signal peptide" evidence="1">
    <location>
        <begin position="1"/>
        <end position="24"/>
    </location>
</feature>
<evidence type="ECO:0000256" key="1">
    <source>
        <dbReference type="SAM" id="SignalP"/>
    </source>
</evidence>
<evidence type="ECO:0000313" key="2">
    <source>
        <dbReference type="EMBL" id="RDY57739.1"/>
    </source>
</evidence>
<name>A0A371JLE4_9FLAO</name>
<organism evidence="2 3">
    <name type="scientific">Flagellimonas nanhaiensis</name>
    <dbReference type="NCBI Taxonomy" id="2292706"/>
    <lineage>
        <taxon>Bacteria</taxon>
        <taxon>Pseudomonadati</taxon>
        <taxon>Bacteroidota</taxon>
        <taxon>Flavobacteriia</taxon>
        <taxon>Flavobacteriales</taxon>
        <taxon>Flavobacteriaceae</taxon>
        <taxon>Flagellimonas</taxon>
    </lineage>
</organism>
<proteinExistence type="predicted"/>
<dbReference type="Proteomes" id="UP000261828">
    <property type="component" value="Unassembled WGS sequence"/>
</dbReference>
<gene>
    <name evidence="2" type="ORF">DX873_17730</name>
</gene>
<dbReference type="GO" id="GO:0006508">
    <property type="term" value="P:proteolysis"/>
    <property type="evidence" value="ECO:0007669"/>
    <property type="project" value="UniProtKB-KW"/>
</dbReference>
<keyword evidence="2" id="KW-0378">Hydrolase</keyword>